<protein>
    <submittedName>
        <fullName evidence="3">Transposase</fullName>
    </submittedName>
</protein>
<organism evidence="3 4">
    <name type="scientific">Pseudonocardia oceani</name>
    <dbReference type="NCBI Taxonomy" id="2792013"/>
    <lineage>
        <taxon>Bacteria</taxon>
        <taxon>Bacillati</taxon>
        <taxon>Actinomycetota</taxon>
        <taxon>Actinomycetes</taxon>
        <taxon>Pseudonocardiales</taxon>
        <taxon>Pseudonocardiaceae</taxon>
        <taxon>Pseudonocardia</taxon>
    </lineage>
</organism>
<gene>
    <name evidence="3" type="ORF">I4I82_16785</name>
</gene>
<dbReference type="Proteomes" id="UP000694300">
    <property type="component" value="Unassembled WGS sequence"/>
</dbReference>
<dbReference type="EMBL" id="JADQDF010000001">
    <property type="protein sequence ID" value="MBW0129325.1"/>
    <property type="molecule type" value="Genomic_DNA"/>
</dbReference>
<comment type="caution">
    <text evidence="3">The sequence shown here is derived from an EMBL/GenBank/DDBJ whole genome shotgun (WGS) entry which is preliminary data.</text>
</comment>
<evidence type="ECO:0000256" key="1">
    <source>
        <dbReference type="SAM" id="MobiDB-lite"/>
    </source>
</evidence>
<evidence type="ECO:0000313" key="4">
    <source>
        <dbReference type="Proteomes" id="UP000694300"/>
    </source>
</evidence>
<evidence type="ECO:0000259" key="2">
    <source>
        <dbReference type="PROSITE" id="PS50994"/>
    </source>
</evidence>
<keyword evidence="4" id="KW-1185">Reference proteome</keyword>
<evidence type="ECO:0000313" key="3">
    <source>
        <dbReference type="EMBL" id="MBW0129325.1"/>
    </source>
</evidence>
<accession>A0ABS6UAS3</accession>
<reference evidence="3 4" key="1">
    <citation type="submission" date="2020-11" db="EMBL/GenBank/DDBJ databases">
        <title>Pseudonocardia abyssalis sp. nov. and Pseudonocardia oceani sp. nov., description and phylogenomic analysis of two novel actinomycetes isolated from the deep Southern Ocean.</title>
        <authorList>
            <person name="Parra J."/>
        </authorList>
    </citation>
    <scope>NUCLEOTIDE SEQUENCE [LARGE SCALE GENOMIC DNA]</scope>
    <source>
        <strain evidence="4">KRD185</strain>
    </source>
</reference>
<dbReference type="InterPro" id="IPR001584">
    <property type="entry name" value="Integrase_cat-core"/>
</dbReference>
<dbReference type="RefSeq" id="WP_218592252.1">
    <property type="nucleotide sequence ID" value="NZ_JADQDE010000151.1"/>
</dbReference>
<proteinExistence type="predicted"/>
<dbReference type="PROSITE" id="PS50994">
    <property type="entry name" value="INTEGRASE"/>
    <property type="match status" value="1"/>
</dbReference>
<name>A0ABS6UAS3_9PSEU</name>
<feature type="domain" description="Integrase catalytic" evidence="2">
    <location>
        <begin position="1"/>
        <end position="150"/>
    </location>
</feature>
<feature type="region of interest" description="Disordered" evidence="1">
    <location>
        <begin position="38"/>
        <end position="68"/>
    </location>
</feature>
<sequence length="150" mass="16608">MAHRHKPIPTGYDYLHVAIDDRTRVACIEALPGERDGTCAGSCTAPRPGSVRPGGPDPDRQRRGLPRRHNWHAVRVALGIRCRFTGPGCPWTNGEAERLNRTLLTEFAYARPRTSDTDRQAALDDWVRHRSTGRAHTALGGRPTISRLAA</sequence>
<dbReference type="Pfam" id="PF13683">
    <property type="entry name" value="rve_3"/>
    <property type="match status" value="1"/>
</dbReference>